<evidence type="ECO:0000313" key="1">
    <source>
        <dbReference type="EMBL" id="GFC54938.1"/>
    </source>
</evidence>
<dbReference type="GO" id="GO:0003964">
    <property type="term" value="F:RNA-directed DNA polymerase activity"/>
    <property type="evidence" value="ECO:0007669"/>
    <property type="project" value="UniProtKB-KW"/>
</dbReference>
<keyword evidence="1" id="KW-0695">RNA-directed DNA polymerase</keyword>
<name>A0A699Q324_TANCI</name>
<protein>
    <submittedName>
        <fullName evidence="1">Putative reverse transcriptase domain-containing protein</fullName>
    </submittedName>
</protein>
<organism evidence="1">
    <name type="scientific">Tanacetum cinerariifolium</name>
    <name type="common">Dalmatian daisy</name>
    <name type="synonym">Chrysanthemum cinerariifolium</name>
    <dbReference type="NCBI Taxonomy" id="118510"/>
    <lineage>
        <taxon>Eukaryota</taxon>
        <taxon>Viridiplantae</taxon>
        <taxon>Streptophyta</taxon>
        <taxon>Embryophyta</taxon>
        <taxon>Tracheophyta</taxon>
        <taxon>Spermatophyta</taxon>
        <taxon>Magnoliopsida</taxon>
        <taxon>eudicotyledons</taxon>
        <taxon>Gunneridae</taxon>
        <taxon>Pentapetalae</taxon>
        <taxon>asterids</taxon>
        <taxon>campanulids</taxon>
        <taxon>Asterales</taxon>
        <taxon>Asteraceae</taxon>
        <taxon>Asteroideae</taxon>
        <taxon>Anthemideae</taxon>
        <taxon>Anthemidinae</taxon>
        <taxon>Tanacetum</taxon>
    </lineage>
</organism>
<keyword evidence="1" id="KW-0808">Transferase</keyword>
<accession>A0A699Q324</accession>
<dbReference type="AlphaFoldDB" id="A0A699Q324"/>
<gene>
    <name evidence="1" type="ORF">Tci_826908</name>
</gene>
<dbReference type="EMBL" id="BKCJ010963241">
    <property type="protein sequence ID" value="GFC54938.1"/>
    <property type="molecule type" value="Genomic_DNA"/>
</dbReference>
<feature type="non-terminal residue" evidence="1">
    <location>
        <position position="1"/>
    </location>
</feature>
<reference evidence="1" key="1">
    <citation type="journal article" date="2019" name="Sci. Rep.">
        <title>Draft genome of Tanacetum cinerariifolium, the natural source of mosquito coil.</title>
        <authorList>
            <person name="Yamashiro T."/>
            <person name="Shiraishi A."/>
            <person name="Satake H."/>
            <person name="Nakayama K."/>
        </authorList>
    </citation>
    <scope>NUCLEOTIDE SEQUENCE</scope>
</reference>
<keyword evidence="1" id="KW-0548">Nucleotidyltransferase</keyword>
<sequence length="110" mass="12832">NQGNQARGRAFMLGAEESRQDPNIVTGMDWFSDHKAEIICHEKVVRIPPLDGKMLRILGKKPKEKVRQLMSVKDREKNQEEVIVVKDFPEDFRMIYLDCRLFGKLKFVLS</sequence>
<comment type="caution">
    <text evidence="1">The sequence shown here is derived from an EMBL/GenBank/DDBJ whole genome shotgun (WGS) entry which is preliminary data.</text>
</comment>
<proteinExistence type="predicted"/>